<accession>A0A4P8CCN1</accession>
<dbReference type="AlphaFoldDB" id="A0A4P8CCN1"/>
<organism evidence="1 2">
    <name type="scientific">Escherichia coli O145:NM</name>
    <dbReference type="NCBI Taxonomy" id="991919"/>
    <lineage>
        <taxon>Bacteria</taxon>
        <taxon>Pseudomonadati</taxon>
        <taxon>Pseudomonadota</taxon>
        <taxon>Gammaproteobacteria</taxon>
        <taxon>Enterobacterales</taxon>
        <taxon>Enterobacteriaceae</taxon>
        <taxon>Escherichia</taxon>
    </lineage>
</organism>
<sequence length="330" mass="38307">MKIFKIGDIHPSVPHLFADLAELATVINYSGRYDLHKNDLITIRTQSNTSVDDIDQEYQEDENEGCDAERNDRLERQVEDVWTQLDFRQNFLKDIYPFIINGDFISLKENLTEIQRIYIFLLACSRLRSFTKARQGIIQFWAKNFAVVSKFCATALLPAHSTVRVFDANSDDRRKYYGTDLRKALKRLGKDLAVPYINEQECERADPRGDGGFDIVATIEFEDKLSSNFAFLGQCGAQERDWPKKTLEAHSLKLRTYFQVHFDIPTLMFTPVFYRNSDGQWVDNSPCAGVLIIDRARILQLLKKTNHCPKIVSEQWFLDFEQIINDLKVE</sequence>
<reference evidence="1 2" key="1">
    <citation type="submission" date="2018-08" db="EMBL/GenBank/DDBJ databases">
        <title>Food and Water Consortium WGS.</title>
        <authorList>
            <person name="Tyson S."/>
            <person name="Peterson C.-L."/>
            <person name="Olson A."/>
            <person name="Tyler S."/>
            <person name="Cabral J."/>
            <person name="Lynch T."/>
            <person name="Knox N."/>
            <person name="Van Domselaar G."/>
            <person name="Graham M."/>
        </authorList>
    </citation>
    <scope>NUCLEOTIDE SEQUENCE [LARGE SCALE GENOMIC DNA]</scope>
    <source>
        <strain evidence="1 2">FWSEC0002</strain>
    </source>
</reference>
<name>A0A4P8CCN1_ECOLX</name>
<dbReference type="RefSeq" id="WP_000688782.1">
    <property type="nucleotide sequence ID" value="NZ_CP031919.1"/>
</dbReference>
<protein>
    <submittedName>
        <fullName evidence="1">Uncharacterized protein</fullName>
    </submittedName>
</protein>
<dbReference type="Proteomes" id="UP000310529">
    <property type="component" value="Chromosome"/>
</dbReference>
<dbReference type="EMBL" id="CP031919">
    <property type="protein sequence ID" value="QCH96460.1"/>
    <property type="molecule type" value="Genomic_DNA"/>
</dbReference>
<proteinExistence type="predicted"/>
<gene>
    <name evidence="1" type="ORF">CCU01_029175</name>
</gene>
<evidence type="ECO:0000313" key="1">
    <source>
        <dbReference type="EMBL" id="QCH96460.1"/>
    </source>
</evidence>
<evidence type="ECO:0000313" key="2">
    <source>
        <dbReference type="Proteomes" id="UP000310529"/>
    </source>
</evidence>